<dbReference type="Proteomes" id="UP000651977">
    <property type="component" value="Unassembled WGS sequence"/>
</dbReference>
<dbReference type="Gene3D" id="2.40.128.640">
    <property type="match status" value="1"/>
</dbReference>
<reference evidence="3" key="1">
    <citation type="journal article" date="2019" name="Int. J. Syst. Evol. Microbiol.">
        <title>The Global Catalogue of Microorganisms (GCM) 10K type strain sequencing project: providing services to taxonomists for standard genome sequencing and annotation.</title>
        <authorList>
            <consortium name="The Broad Institute Genomics Platform"/>
            <consortium name="The Broad Institute Genome Sequencing Center for Infectious Disease"/>
            <person name="Wu L."/>
            <person name="Ma J."/>
        </authorList>
    </citation>
    <scope>NUCLEOTIDE SEQUENCE [LARGE SCALE GENOMIC DNA]</scope>
    <source>
        <strain evidence="3">CGMCC 1.10131</strain>
    </source>
</reference>
<dbReference type="InterPro" id="IPR007298">
    <property type="entry name" value="Cu-R_lipoprotein_NlpE"/>
</dbReference>
<organism evidence="2 3">
    <name type="scientific">Agarivorans gilvus</name>
    <dbReference type="NCBI Taxonomy" id="680279"/>
    <lineage>
        <taxon>Bacteria</taxon>
        <taxon>Pseudomonadati</taxon>
        <taxon>Pseudomonadota</taxon>
        <taxon>Gammaproteobacteria</taxon>
        <taxon>Alteromonadales</taxon>
        <taxon>Alteromonadaceae</taxon>
        <taxon>Agarivorans</taxon>
    </lineage>
</organism>
<dbReference type="PROSITE" id="PS51257">
    <property type="entry name" value="PROKAR_LIPOPROTEIN"/>
    <property type="match status" value="1"/>
</dbReference>
<proteinExistence type="predicted"/>
<dbReference type="EMBL" id="BMDY01000015">
    <property type="protein sequence ID" value="GGB11134.1"/>
    <property type="molecule type" value="Genomic_DNA"/>
</dbReference>
<dbReference type="Pfam" id="PF04170">
    <property type="entry name" value="NlpE"/>
    <property type="match status" value="1"/>
</dbReference>
<gene>
    <name evidence="2" type="ORF">GCM10007414_25720</name>
</gene>
<keyword evidence="3" id="KW-1185">Reference proteome</keyword>
<evidence type="ECO:0000256" key="1">
    <source>
        <dbReference type="SAM" id="SignalP"/>
    </source>
</evidence>
<evidence type="ECO:0000313" key="3">
    <source>
        <dbReference type="Proteomes" id="UP000651977"/>
    </source>
</evidence>
<evidence type="ECO:0000313" key="2">
    <source>
        <dbReference type="EMBL" id="GGB11134.1"/>
    </source>
</evidence>
<comment type="caution">
    <text evidence="2">The sequence shown here is derived from an EMBL/GenBank/DDBJ whole genome shotgun (WGS) entry which is preliminary data.</text>
</comment>
<dbReference type="RefSeq" id="WP_055733227.1">
    <property type="nucleotide sequence ID" value="NZ_BMDY01000015.1"/>
</dbReference>
<protein>
    <submittedName>
        <fullName evidence="2">Membrane protein</fullName>
    </submittedName>
</protein>
<accession>A0ABQ1I2V6</accession>
<keyword evidence="1" id="KW-0732">Signal</keyword>
<name>A0ABQ1I2V6_9ALTE</name>
<feature type="chain" id="PRO_5046219025" evidence="1">
    <location>
        <begin position="19"/>
        <end position="509"/>
    </location>
</feature>
<feature type="signal peptide" evidence="1">
    <location>
        <begin position="1"/>
        <end position="18"/>
    </location>
</feature>
<sequence>MRLLQLLGTAVIGCITLAACSSSPEPTPAPKKVEPVKVAVKLNPATPLKGQLSLKQQTAIFTPCGGDTQYWVELSASDRQLLQGFAKPGQGYAEFSARFDNVSKQAPQADYPAKVIPLEWQYVAAEGPGCQKEIDELSAWGNEPDWHIDIQANQIKFSTPSSSVSKTISRSGIDQGLHYWQSGDELLLEVQQQRCLGSMVNSVYSYTAKLNYKGKSYQGCARRPFTQDIAALAGYYQVKLPTASGSGRVVDLSLNSDFSAELRSSYLEQDKTFTEKGYWFPVNDKQLMFTISQSRQQQIKSSMVFNWDGRLLKLQNPEQHQQGSVGLNMMKMSGPAVAVTSPANSYTERSFEPASLIASSDYDPQVEAALKHYFKLHRTELNGTKYQWWKFDLNGDGQDEIITYVDWCGSGGCSLLIFEGHNNGWRFLSKTTLVRSPFFLASSSHARWQDLLLEVSGGGAKASLRLLRFDGLSYPLNPSLQPEAPQPAPLSGVTFHAEAFGQGAGRALK</sequence>